<dbReference type="CDD" id="cd06464">
    <property type="entry name" value="ACD_sHsps-like"/>
    <property type="match status" value="1"/>
</dbReference>
<sequence length="157" mass="18073">MRRLSRYRPPAYDKNAGFIIVLLALLFFGAMYAILTRIDNGYAGFIMLIAASGFIVYWTIHLRRIFKVEEVKPVMHKMEQHKDWVYDLIKGESEIIFVAEVPGPEEEVNARLVNGILYINGGQNFTKSIPLDVSEDMGIAEFRYRNGILTLKIKKLM</sequence>
<dbReference type="AlphaFoldDB" id="A0A2K5ARS2"/>
<dbReference type="KEGG" id="ncv:NCAV_1122"/>
<organism evidence="2 3">
    <name type="scientific">Candidatus Nitrosocaldus cavascurensis</name>
    <dbReference type="NCBI Taxonomy" id="2058097"/>
    <lineage>
        <taxon>Archaea</taxon>
        <taxon>Nitrososphaerota</taxon>
        <taxon>Nitrososphaeria</taxon>
        <taxon>Candidatus Nitrosocaldales</taxon>
        <taxon>Candidatus Nitrosocaldaceae</taxon>
        <taxon>Candidatus Nitrosocaldus</taxon>
    </lineage>
</organism>
<protein>
    <recommendedName>
        <fullName evidence="4">Hsp20/alpha crystallin family protein</fullName>
    </recommendedName>
</protein>
<dbReference type="RefSeq" id="WP_103287018.1">
    <property type="nucleotide sequence ID" value="NZ_LT981265.1"/>
</dbReference>
<evidence type="ECO:0000313" key="3">
    <source>
        <dbReference type="Proteomes" id="UP000236248"/>
    </source>
</evidence>
<accession>A0A2K5ARS2</accession>
<evidence type="ECO:0008006" key="4">
    <source>
        <dbReference type="Google" id="ProtNLM"/>
    </source>
</evidence>
<keyword evidence="1" id="KW-0812">Transmembrane</keyword>
<evidence type="ECO:0000256" key="1">
    <source>
        <dbReference type="SAM" id="Phobius"/>
    </source>
</evidence>
<keyword evidence="1" id="KW-0472">Membrane</keyword>
<feature type="transmembrane region" description="Helical" evidence="1">
    <location>
        <begin position="16"/>
        <end position="35"/>
    </location>
</feature>
<keyword evidence="1" id="KW-1133">Transmembrane helix</keyword>
<evidence type="ECO:0000313" key="2">
    <source>
        <dbReference type="EMBL" id="SPC34299.1"/>
    </source>
</evidence>
<reference evidence="3" key="1">
    <citation type="submission" date="2018-01" db="EMBL/GenBank/DDBJ databases">
        <authorList>
            <person name="Kerou L M."/>
        </authorList>
    </citation>
    <scope>NUCLEOTIDE SEQUENCE [LARGE SCALE GENOMIC DNA]</scope>
    <source>
        <strain evidence="3">SCU2</strain>
    </source>
</reference>
<name>A0A2K5ARS2_9ARCH</name>
<keyword evidence="3" id="KW-1185">Reference proteome</keyword>
<dbReference type="EMBL" id="LT981265">
    <property type="protein sequence ID" value="SPC34299.1"/>
    <property type="molecule type" value="Genomic_DNA"/>
</dbReference>
<dbReference type="SUPFAM" id="SSF49764">
    <property type="entry name" value="HSP20-like chaperones"/>
    <property type="match status" value="1"/>
</dbReference>
<gene>
    <name evidence="2" type="ORF">NCAV_1122</name>
</gene>
<proteinExistence type="predicted"/>
<dbReference type="Proteomes" id="UP000236248">
    <property type="component" value="Chromosome NCAV"/>
</dbReference>
<dbReference type="GeneID" id="41595143"/>
<feature type="transmembrane region" description="Helical" evidence="1">
    <location>
        <begin position="41"/>
        <end position="60"/>
    </location>
</feature>
<dbReference type="InterPro" id="IPR008978">
    <property type="entry name" value="HSP20-like_chaperone"/>
</dbReference>